<reference evidence="5" key="1">
    <citation type="submission" date="2011-12" db="EMBL/GenBank/DDBJ databases">
        <title>The Draft Genome of Lepisosteus oculatus.</title>
        <authorList>
            <consortium name="The Broad Institute Genome Assembly &amp; Analysis Group"/>
            <consortium name="Computational R&amp;D Group"/>
            <consortium name="and Sequencing Platform"/>
            <person name="Di Palma F."/>
            <person name="Alfoldi J."/>
            <person name="Johnson J."/>
            <person name="Berlin A."/>
            <person name="Gnerre S."/>
            <person name="Jaffe D."/>
            <person name="MacCallum I."/>
            <person name="Young S."/>
            <person name="Walker B.J."/>
            <person name="Lander E.S."/>
            <person name="Lindblad-Toh K."/>
        </authorList>
    </citation>
    <scope>NUCLEOTIDE SEQUENCE [LARGE SCALE GENOMIC DNA]</scope>
</reference>
<dbReference type="FunCoup" id="W5N376">
    <property type="interactions" value="49"/>
</dbReference>
<feature type="signal peptide" evidence="3">
    <location>
        <begin position="1"/>
        <end position="27"/>
    </location>
</feature>
<evidence type="ECO:0000313" key="5">
    <source>
        <dbReference type="Proteomes" id="UP000018468"/>
    </source>
</evidence>
<dbReference type="InParanoid" id="W5N376"/>
<feature type="region of interest" description="Disordered" evidence="1">
    <location>
        <begin position="467"/>
        <end position="489"/>
    </location>
</feature>
<keyword evidence="2" id="KW-0472">Membrane</keyword>
<feature type="chain" id="PRO_5004868721" evidence="3">
    <location>
        <begin position="28"/>
        <end position="489"/>
    </location>
</feature>
<proteinExistence type="predicted"/>
<accession>W5N376</accession>
<dbReference type="Ensembl" id="ENSLOCT00000015114.1">
    <property type="protein sequence ID" value="ENSLOCP00000015085.1"/>
    <property type="gene ID" value="ENSLOCG00000012260.1"/>
</dbReference>
<dbReference type="GeneTree" id="ENSGT00940000159339"/>
<dbReference type="GO" id="GO:0008081">
    <property type="term" value="F:phosphoric diester hydrolase activity"/>
    <property type="evidence" value="ECO:0000318"/>
    <property type="project" value="GO_Central"/>
</dbReference>
<dbReference type="HOGENOM" id="CLU_017594_1_2_1"/>
<dbReference type="InterPro" id="IPR002591">
    <property type="entry name" value="Phosphodiest/P_Trfase"/>
</dbReference>
<dbReference type="Pfam" id="PF01663">
    <property type="entry name" value="Phosphodiest"/>
    <property type="match status" value="1"/>
</dbReference>
<reference evidence="4" key="3">
    <citation type="submission" date="2025-09" db="UniProtKB">
        <authorList>
            <consortium name="Ensembl"/>
        </authorList>
    </citation>
    <scope>IDENTIFICATION</scope>
</reference>
<evidence type="ECO:0000256" key="1">
    <source>
        <dbReference type="SAM" id="MobiDB-lite"/>
    </source>
</evidence>
<dbReference type="eggNOG" id="KOG2645">
    <property type="taxonomic scope" value="Eukaryota"/>
</dbReference>
<dbReference type="Bgee" id="ENSLOCG00000012260">
    <property type="expression patterns" value="Expressed in intestine and 1 other cell type or tissue"/>
</dbReference>
<keyword evidence="5" id="KW-1185">Reference proteome</keyword>
<keyword evidence="3" id="KW-0732">Signal</keyword>
<dbReference type="PANTHER" id="PTHR10151">
    <property type="entry name" value="ECTONUCLEOTIDE PYROPHOSPHATASE/PHOSPHODIESTERASE"/>
    <property type="match status" value="1"/>
</dbReference>
<sequence length="489" mass="55476">SVLIMVSMLSVCFLLASLALRAPLSSTAPCCRNKLLLISFDGFRWDYDQDVDTPNLDAMAQDGIKATYATPPFISITSPSHFTLITGKYVENHGVIHNMWFNTTTGEKKPYYMTQFVNEWWDNGSVPIWITAQRQGLKAGSLHFPGTAATYQGEKAHLSEVEPRFYDYSNETQWRENVDKVMDWFTVQHLDFVALYFGEPDSTGHKYGPDSPQRRNMVKQVDRTVGYIRSVVDQRSLTDHLNIIITADHGMSTVHRAPVVQEITLSKIPGFSFKDLQFHIVDYGPASLLLPKEGLLDKVYNALKNAHPKLHVYKKEEMPRRLHYSKNSRILPLFLYADPGYVINGLIPVQFNNGEHGFDNDAMDMKTIFRAVGPDFKKNLEVEPFETVHVYALMCHLLRIQPEPNDGSLEVTRNILQTKTNEESACSSISICFGVLTQVFIGLTAAAGFLVVVFVIITVHTVHKRRKSQHRSKKNGLDEKCPKTKQSRF</sequence>
<protein>
    <submittedName>
        <fullName evidence="4">Ectonucleotide pyrophosphatase/phosphodiesterase 7, tandem duplicate 1</fullName>
    </submittedName>
</protein>
<reference evidence="4" key="2">
    <citation type="submission" date="2025-08" db="UniProtKB">
        <authorList>
            <consortium name="Ensembl"/>
        </authorList>
    </citation>
    <scope>IDENTIFICATION</scope>
</reference>
<dbReference type="STRING" id="7918.ENSLOCP00000015085"/>
<dbReference type="AlphaFoldDB" id="W5N376"/>
<evidence type="ECO:0000256" key="2">
    <source>
        <dbReference type="SAM" id="Phobius"/>
    </source>
</evidence>
<dbReference type="PANTHER" id="PTHR10151:SF63">
    <property type="entry name" value="ECTONUCLEOTIDE PYROPHOSPHATASE_PHOSPHODIESTERASE FAMILY MEMBER 7"/>
    <property type="match status" value="1"/>
</dbReference>
<organism evidence="4 5">
    <name type="scientific">Lepisosteus oculatus</name>
    <name type="common">Spotted gar</name>
    <dbReference type="NCBI Taxonomy" id="7918"/>
    <lineage>
        <taxon>Eukaryota</taxon>
        <taxon>Metazoa</taxon>
        <taxon>Chordata</taxon>
        <taxon>Craniata</taxon>
        <taxon>Vertebrata</taxon>
        <taxon>Euteleostomi</taxon>
        <taxon>Actinopterygii</taxon>
        <taxon>Neopterygii</taxon>
        <taxon>Holostei</taxon>
        <taxon>Semionotiformes</taxon>
        <taxon>Lepisosteidae</taxon>
        <taxon>Lepisosteus</taxon>
    </lineage>
</organism>
<evidence type="ECO:0000313" key="4">
    <source>
        <dbReference type="Ensembl" id="ENSLOCP00000015085.1"/>
    </source>
</evidence>
<dbReference type="Gene3D" id="3.30.1360.180">
    <property type="match status" value="1"/>
</dbReference>
<dbReference type="EMBL" id="AHAT01000333">
    <property type="status" value="NOT_ANNOTATED_CDS"/>
    <property type="molecule type" value="Genomic_DNA"/>
</dbReference>
<feature type="transmembrane region" description="Helical" evidence="2">
    <location>
        <begin position="439"/>
        <end position="462"/>
    </location>
</feature>
<keyword evidence="2" id="KW-0812">Transmembrane</keyword>
<evidence type="ECO:0000256" key="3">
    <source>
        <dbReference type="SAM" id="SignalP"/>
    </source>
</evidence>
<keyword evidence="2" id="KW-1133">Transmembrane helix</keyword>
<dbReference type="CDD" id="cd16018">
    <property type="entry name" value="Enpp"/>
    <property type="match status" value="1"/>
</dbReference>
<dbReference type="Gene3D" id="3.40.720.10">
    <property type="entry name" value="Alkaline Phosphatase, subunit A"/>
    <property type="match status" value="1"/>
</dbReference>
<dbReference type="Proteomes" id="UP000018468">
    <property type="component" value="Linkage group LG10"/>
</dbReference>
<dbReference type="SUPFAM" id="SSF53649">
    <property type="entry name" value="Alkaline phosphatase-like"/>
    <property type="match status" value="1"/>
</dbReference>
<dbReference type="InterPro" id="IPR017850">
    <property type="entry name" value="Alkaline_phosphatase_core_sf"/>
</dbReference>
<dbReference type="OMA" id="TNEESAC"/>
<name>W5N376_LEPOC</name>